<dbReference type="EMBL" id="FOIC01000046">
    <property type="protein sequence ID" value="SEU10509.1"/>
    <property type="molecule type" value="Genomic_DNA"/>
</dbReference>
<keyword evidence="3" id="KW-1185">Reference proteome</keyword>
<feature type="transmembrane region" description="Helical" evidence="1">
    <location>
        <begin position="6"/>
        <end position="29"/>
    </location>
</feature>
<dbReference type="Proteomes" id="UP000199320">
    <property type="component" value="Unassembled WGS sequence"/>
</dbReference>
<keyword evidence="1" id="KW-0812">Transmembrane</keyword>
<organism evidence="2 3">
    <name type="scientific">Natrinema hispanicum</name>
    <dbReference type="NCBI Taxonomy" id="392421"/>
    <lineage>
        <taxon>Archaea</taxon>
        <taxon>Methanobacteriati</taxon>
        <taxon>Methanobacteriota</taxon>
        <taxon>Stenosarchaea group</taxon>
        <taxon>Halobacteria</taxon>
        <taxon>Halobacteriales</taxon>
        <taxon>Natrialbaceae</taxon>
        <taxon>Natrinema</taxon>
    </lineage>
</organism>
<protein>
    <submittedName>
        <fullName evidence="2">Uncharacterized protein</fullName>
    </submittedName>
</protein>
<proteinExistence type="predicted"/>
<keyword evidence="1" id="KW-1133">Transmembrane helix</keyword>
<evidence type="ECO:0000313" key="2">
    <source>
        <dbReference type="EMBL" id="SEU10509.1"/>
    </source>
</evidence>
<sequence>MGLLEILMYLWALAIIIGSVYTFVQMILGKSSVGNFFLRVSEDS</sequence>
<reference evidence="3" key="1">
    <citation type="submission" date="2016-10" db="EMBL/GenBank/DDBJ databases">
        <authorList>
            <person name="Varghese N."/>
            <person name="Submissions S."/>
        </authorList>
    </citation>
    <scope>NUCLEOTIDE SEQUENCE [LARGE SCALE GENOMIC DNA]</scope>
    <source>
        <strain evidence="3">CDM_6</strain>
    </source>
</reference>
<evidence type="ECO:0000256" key="1">
    <source>
        <dbReference type="SAM" id="Phobius"/>
    </source>
</evidence>
<evidence type="ECO:0000313" key="3">
    <source>
        <dbReference type="Proteomes" id="UP000199320"/>
    </source>
</evidence>
<gene>
    <name evidence="2" type="ORF">SAMN04488694_14612</name>
</gene>
<name>A0A1I0JJJ9_9EURY</name>
<dbReference type="AlphaFoldDB" id="A0A1I0JJJ9"/>
<dbReference type="STRING" id="392421.SAMN04488694_14612"/>
<keyword evidence="1" id="KW-0472">Membrane</keyword>
<accession>A0A1I0JJJ9</accession>